<accession>A0A6G6GL31</accession>
<evidence type="ECO:0000313" key="2">
    <source>
        <dbReference type="Proteomes" id="UP000505306"/>
    </source>
</evidence>
<reference evidence="1 2" key="1">
    <citation type="submission" date="2020-02" db="EMBL/GenBank/DDBJ databases">
        <title>Complete genome sequence of Flavobacteriaceae bacterium.</title>
        <authorList>
            <person name="Kim S.-J."/>
            <person name="Kim Y.-S."/>
            <person name="Kim K.-H."/>
        </authorList>
    </citation>
    <scope>NUCLEOTIDE SEQUENCE [LARGE SCALE GENOMIC DNA]</scope>
    <source>
        <strain evidence="1 2">RR4-40</strain>
    </source>
</reference>
<dbReference type="RefSeq" id="WP_164678407.1">
    <property type="nucleotide sequence ID" value="NZ_CP049057.1"/>
</dbReference>
<protein>
    <submittedName>
        <fullName evidence="1">Uncharacterized protein</fullName>
    </submittedName>
</protein>
<keyword evidence="2" id="KW-1185">Reference proteome</keyword>
<sequence>METTKKKSHADFQSAYRRSSNFRSVVKKEKFEITKKGEVKLSKEK</sequence>
<dbReference type="KEGG" id="mgel:G5B37_02120"/>
<dbReference type="EMBL" id="CP049057">
    <property type="protein sequence ID" value="QIE58401.1"/>
    <property type="molecule type" value="Genomic_DNA"/>
</dbReference>
<gene>
    <name evidence="1" type="ORF">G5B37_02120</name>
</gene>
<organism evidence="1 2">
    <name type="scientific">Rasiella rasia</name>
    <dbReference type="NCBI Taxonomy" id="2744027"/>
    <lineage>
        <taxon>Bacteria</taxon>
        <taxon>Pseudomonadati</taxon>
        <taxon>Bacteroidota</taxon>
        <taxon>Flavobacteriia</taxon>
        <taxon>Flavobacteriales</taxon>
        <taxon>Flavobacteriaceae</taxon>
        <taxon>Rasiella</taxon>
    </lineage>
</organism>
<dbReference type="Proteomes" id="UP000505306">
    <property type="component" value="Chromosome"/>
</dbReference>
<evidence type="ECO:0000313" key="1">
    <source>
        <dbReference type="EMBL" id="QIE58401.1"/>
    </source>
</evidence>
<proteinExistence type="predicted"/>
<name>A0A6G6GL31_9FLAO</name>
<dbReference type="AlphaFoldDB" id="A0A6G6GL31"/>